<evidence type="ECO:0000313" key="6">
    <source>
        <dbReference type="Proteomes" id="UP001156660"/>
    </source>
</evidence>
<dbReference type="Pfam" id="PF16452">
    <property type="entry name" value="Phage_CI_C"/>
    <property type="match status" value="1"/>
</dbReference>
<dbReference type="Pfam" id="PF07022">
    <property type="entry name" value="Phage_CI_repr"/>
    <property type="match status" value="1"/>
</dbReference>
<evidence type="ECO:0000313" key="5">
    <source>
        <dbReference type="Proteomes" id="UP000239273"/>
    </source>
</evidence>
<dbReference type="InterPro" id="IPR032499">
    <property type="entry name" value="Phage_CI_C"/>
</dbReference>
<dbReference type="GO" id="GO:0045892">
    <property type="term" value="P:negative regulation of DNA-templated transcription"/>
    <property type="evidence" value="ECO:0007669"/>
    <property type="project" value="InterPro"/>
</dbReference>
<dbReference type="EMBL" id="MSCP01000001">
    <property type="protein sequence ID" value="PQJ93128.1"/>
    <property type="molecule type" value="Genomic_DNA"/>
</dbReference>
<dbReference type="GO" id="GO:0003677">
    <property type="term" value="F:DNA binding"/>
    <property type="evidence" value="ECO:0007669"/>
    <property type="project" value="InterPro"/>
</dbReference>
<proteinExistence type="predicted"/>
<dbReference type="Gene3D" id="2.10.109.10">
    <property type="entry name" value="Umud Fragment, subunit A"/>
    <property type="match status" value="1"/>
</dbReference>
<reference evidence="4 5" key="2">
    <citation type="submission" date="2016-12" db="EMBL/GenBank/DDBJ databases">
        <title>Diversity of luminous bacteria.</title>
        <authorList>
            <person name="Yoshizawa S."/>
            <person name="Kogure K."/>
        </authorList>
    </citation>
    <scope>NUCLEOTIDE SEQUENCE [LARGE SCALE GENOMIC DNA]</scope>
    <source>
        <strain evidence="4 5">NBRC 105001</strain>
    </source>
</reference>
<evidence type="ECO:0000259" key="1">
    <source>
        <dbReference type="Pfam" id="PF07022"/>
    </source>
</evidence>
<dbReference type="InterPro" id="IPR001387">
    <property type="entry name" value="Cro/C1-type_HTH"/>
</dbReference>
<dbReference type="EMBL" id="BSOU01000007">
    <property type="protein sequence ID" value="GLR75964.1"/>
    <property type="molecule type" value="Genomic_DNA"/>
</dbReference>
<dbReference type="InterPro" id="IPR010744">
    <property type="entry name" value="Phage_CI_N"/>
</dbReference>
<dbReference type="InterPro" id="IPR010982">
    <property type="entry name" value="Lambda_DNA-bd_dom_sf"/>
</dbReference>
<dbReference type="Proteomes" id="UP001156660">
    <property type="component" value="Unassembled WGS sequence"/>
</dbReference>
<protein>
    <submittedName>
        <fullName evidence="4">Uncharacterized protein</fullName>
    </submittedName>
</protein>
<gene>
    <name evidence="4" type="ORF">BTO23_03265</name>
    <name evidence="3" type="ORF">GCM10007855_28380</name>
</gene>
<dbReference type="CDD" id="cd00093">
    <property type="entry name" value="HTH_XRE"/>
    <property type="match status" value="1"/>
</dbReference>
<reference evidence="3" key="1">
    <citation type="journal article" date="2014" name="Int. J. Syst. Evol. Microbiol.">
        <title>Complete genome of a new Firmicutes species belonging to the dominant human colonic microbiota ('Ruminococcus bicirculans') reveals two chromosomes and a selective capacity to utilize plant glucans.</title>
        <authorList>
            <consortium name="NISC Comparative Sequencing Program"/>
            <person name="Wegmann U."/>
            <person name="Louis P."/>
            <person name="Goesmann A."/>
            <person name="Henrissat B."/>
            <person name="Duncan S.H."/>
            <person name="Flint H.J."/>
        </authorList>
    </citation>
    <scope>NUCLEOTIDE SEQUENCE</scope>
    <source>
        <strain evidence="3">NBRC 105001</strain>
    </source>
</reference>
<keyword evidence="6" id="KW-1185">Reference proteome</keyword>
<accession>A0A2S7XI11</accession>
<evidence type="ECO:0000259" key="2">
    <source>
        <dbReference type="Pfam" id="PF16452"/>
    </source>
</evidence>
<dbReference type="SUPFAM" id="SSF47413">
    <property type="entry name" value="lambda repressor-like DNA-binding domains"/>
    <property type="match status" value="1"/>
</dbReference>
<organism evidence="4 5">
    <name type="scientific">Aliivibrio sifiae</name>
    <dbReference type="NCBI Taxonomy" id="566293"/>
    <lineage>
        <taxon>Bacteria</taxon>
        <taxon>Pseudomonadati</taxon>
        <taxon>Pseudomonadota</taxon>
        <taxon>Gammaproteobacteria</taxon>
        <taxon>Vibrionales</taxon>
        <taxon>Vibrionaceae</taxon>
        <taxon>Aliivibrio</taxon>
    </lineage>
</organism>
<name>A0A2S7XI11_9GAMM</name>
<reference evidence="3" key="4">
    <citation type="submission" date="2023-01" db="EMBL/GenBank/DDBJ databases">
        <title>Draft genome sequence of Aliivibrio sifiae strain NBRC 105001.</title>
        <authorList>
            <person name="Sun Q."/>
            <person name="Mori K."/>
        </authorList>
    </citation>
    <scope>NUCLEOTIDE SEQUENCE</scope>
    <source>
        <strain evidence="3">NBRC 105001</strain>
    </source>
</reference>
<comment type="caution">
    <text evidence="4">The sequence shown here is derived from an EMBL/GenBank/DDBJ whole genome shotgun (WGS) entry which is preliminary data.</text>
</comment>
<sequence length="193" mass="21599">MDSQQQISPYTYDGGRPVLERVQEILKENNYGSLSTALDISRSTLSTWRNRDLTPFELASRMHIKLGVSLTWLLLGEGEKYDNEIAEANQRNKLPSFELNDGELAEKAPLYFDPEFLGEKATTCDLMVVSFNGQKLFVDKNTTKIVSGSYLTKSKNDFASIVELERSPLGEVMLGDNAIDESQLDVLGKVVLI</sequence>
<dbReference type="OrthoDB" id="5829794at2"/>
<feature type="domain" description="Bacteriophage CI repressor C-terminal" evidence="2">
    <location>
        <begin position="94"/>
        <end position="178"/>
    </location>
</feature>
<dbReference type="Gene3D" id="1.10.260.40">
    <property type="entry name" value="lambda repressor-like DNA-binding domains"/>
    <property type="match status" value="1"/>
</dbReference>
<dbReference type="GO" id="GO:0051259">
    <property type="term" value="P:protein complex oligomerization"/>
    <property type="evidence" value="ECO:0007669"/>
    <property type="project" value="InterPro"/>
</dbReference>
<reference evidence="6" key="3">
    <citation type="journal article" date="2019" name="Int. J. Syst. Evol. Microbiol.">
        <title>The Global Catalogue of Microorganisms (GCM) 10K type strain sequencing project: providing services to taxonomists for standard genome sequencing and annotation.</title>
        <authorList>
            <consortium name="The Broad Institute Genomics Platform"/>
            <consortium name="The Broad Institute Genome Sequencing Center for Infectious Disease"/>
            <person name="Wu L."/>
            <person name="Ma J."/>
        </authorList>
    </citation>
    <scope>NUCLEOTIDE SEQUENCE [LARGE SCALE GENOMIC DNA]</scope>
    <source>
        <strain evidence="6">NBRC 105001</strain>
    </source>
</reference>
<evidence type="ECO:0000313" key="4">
    <source>
        <dbReference type="EMBL" id="PQJ93128.1"/>
    </source>
</evidence>
<evidence type="ECO:0000313" key="3">
    <source>
        <dbReference type="EMBL" id="GLR75964.1"/>
    </source>
</evidence>
<dbReference type="AlphaFoldDB" id="A0A2S7XI11"/>
<dbReference type="Proteomes" id="UP000239273">
    <property type="component" value="Unassembled WGS sequence"/>
</dbReference>
<feature type="domain" description="Bacteriophage CI repressor N-terminal" evidence="1">
    <location>
        <begin position="18"/>
        <end position="81"/>
    </location>
</feature>
<dbReference type="RefSeq" id="WP_105062924.1">
    <property type="nucleotide sequence ID" value="NZ_BSOU01000007.1"/>
</dbReference>